<organism evidence="1 2">
    <name type="scientific">Minwuia thermotolerans</name>
    <dbReference type="NCBI Taxonomy" id="2056226"/>
    <lineage>
        <taxon>Bacteria</taxon>
        <taxon>Pseudomonadati</taxon>
        <taxon>Pseudomonadota</taxon>
        <taxon>Alphaproteobacteria</taxon>
        <taxon>Minwuiales</taxon>
        <taxon>Minwuiaceae</taxon>
        <taxon>Minwuia</taxon>
    </lineage>
</organism>
<evidence type="ECO:0000313" key="1">
    <source>
        <dbReference type="EMBL" id="PJK31256.1"/>
    </source>
</evidence>
<sequence>MTPRLRADIWVSAYMKTVRLHGGFAYLVQRGHEEAGSVLLKIERPEGGRMVLSPGYVDGERVWMKSTGPEAVSDADAESYIRRRLATDPDLWVVEVEDQQGRHFLAEPVEGED</sequence>
<dbReference type="AlphaFoldDB" id="A0A2M9G6F8"/>
<reference evidence="1 2" key="1">
    <citation type="submission" date="2017-11" db="EMBL/GenBank/DDBJ databases">
        <title>Draft genome sequence of Rhizobiales bacterium SY3-13.</title>
        <authorList>
            <person name="Sun C."/>
        </authorList>
    </citation>
    <scope>NUCLEOTIDE SEQUENCE [LARGE SCALE GENOMIC DNA]</scope>
    <source>
        <strain evidence="1 2">SY3-13</strain>
    </source>
</reference>
<dbReference type="Gene3D" id="3.40.1530.20">
    <property type="entry name" value="Protein of unknown function (DUF1491)"/>
    <property type="match status" value="1"/>
</dbReference>
<accession>A0A2M9G6F8</accession>
<evidence type="ECO:0000313" key="2">
    <source>
        <dbReference type="Proteomes" id="UP000229498"/>
    </source>
</evidence>
<dbReference type="OrthoDB" id="9809136at2"/>
<dbReference type="Proteomes" id="UP000229498">
    <property type="component" value="Unassembled WGS sequence"/>
</dbReference>
<comment type="caution">
    <text evidence="1">The sequence shown here is derived from an EMBL/GenBank/DDBJ whole genome shotgun (WGS) entry which is preliminary data.</text>
</comment>
<name>A0A2M9G6F8_9PROT</name>
<protein>
    <submittedName>
        <fullName evidence="1">DUF1491 domain-containing protein</fullName>
    </submittedName>
</protein>
<gene>
    <name evidence="1" type="ORF">CVT23_03255</name>
</gene>
<dbReference type="InterPro" id="IPR009964">
    <property type="entry name" value="DUF1491"/>
</dbReference>
<keyword evidence="2" id="KW-1185">Reference proteome</keyword>
<dbReference type="RefSeq" id="WP_109796127.1">
    <property type="nucleotide sequence ID" value="NZ_PHIG01000007.1"/>
</dbReference>
<dbReference type="Pfam" id="PF07372">
    <property type="entry name" value="DUF1491"/>
    <property type="match status" value="1"/>
</dbReference>
<dbReference type="EMBL" id="PHIG01000007">
    <property type="protein sequence ID" value="PJK31256.1"/>
    <property type="molecule type" value="Genomic_DNA"/>
</dbReference>
<proteinExistence type="predicted"/>